<dbReference type="Proteomes" id="UP000237105">
    <property type="component" value="Unassembled WGS sequence"/>
</dbReference>
<protein>
    <submittedName>
        <fullName evidence="1">Uncharacterized protein</fullName>
    </submittedName>
</protein>
<name>A0A2P5BYF5_PARAD</name>
<sequence>MLQDKKKIGAVGIGEVRSAIWRERKVPRK</sequence>
<reference evidence="2" key="1">
    <citation type="submission" date="2016-06" db="EMBL/GenBank/DDBJ databases">
        <title>Parallel loss of symbiosis genes in relatives of nitrogen-fixing non-legume Parasponia.</title>
        <authorList>
            <person name="Van Velzen R."/>
            <person name="Holmer R."/>
            <person name="Bu F."/>
            <person name="Rutten L."/>
            <person name="Van Zeijl A."/>
            <person name="Liu W."/>
            <person name="Santuari L."/>
            <person name="Cao Q."/>
            <person name="Sharma T."/>
            <person name="Shen D."/>
            <person name="Roswanjaya Y."/>
            <person name="Wardhani T."/>
            <person name="Kalhor M.S."/>
            <person name="Jansen J."/>
            <person name="Van den Hoogen J."/>
            <person name="Gungor B."/>
            <person name="Hartog M."/>
            <person name="Hontelez J."/>
            <person name="Verver J."/>
            <person name="Yang W.-C."/>
            <person name="Schijlen E."/>
            <person name="Repin R."/>
            <person name="Schilthuizen M."/>
            <person name="Schranz E."/>
            <person name="Heidstra R."/>
            <person name="Miyata K."/>
            <person name="Fedorova E."/>
            <person name="Kohlen W."/>
            <person name="Bisseling T."/>
            <person name="Smit S."/>
            <person name="Geurts R."/>
        </authorList>
    </citation>
    <scope>NUCLEOTIDE SEQUENCE [LARGE SCALE GENOMIC DNA]</scope>
    <source>
        <strain evidence="2">cv. WU1-14</strain>
    </source>
</reference>
<comment type="caution">
    <text evidence="1">The sequence shown here is derived from an EMBL/GenBank/DDBJ whole genome shotgun (WGS) entry which is preliminary data.</text>
</comment>
<organism evidence="1 2">
    <name type="scientific">Parasponia andersonii</name>
    <name type="common">Sponia andersonii</name>
    <dbReference type="NCBI Taxonomy" id="3476"/>
    <lineage>
        <taxon>Eukaryota</taxon>
        <taxon>Viridiplantae</taxon>
        <taxon>Streptophyta</taxon>
        <taxon>Embryophyta</taxon>
        <taxon>Tracheophyta</taxon>
        <taxon>Spermatophyta</taxon>
        <taxon>Magnoliopsida</taxon>
        <taxon>eudicotyledons</taxon>
        <taxon>Gunneridae</taxon>
        <taxon>Pentapetalae</taxon>
        <taxon>rosids</taxon>
        <taxon>fabids</taxon>
        <taxon>Rosales</taxon>
        <taxon>Cannabaceae</taxon>
        <taxon>Parasponia</taxon>
    </lineage>
</organism>
<accession>A0A2P5BYF5</accession>
<evidence type="ECO:0000313" key="2">
    <source>
        <dbReference type="Proteomes" id="UP000237105"/>
    </source>
</evidence>
<dbReference type="AlphaFoldDB" id="A0A2P5BYF5"/>
<evidence type="ECO:0000313" key="1">
    <source>
        <dbReference type="EMBL" id="PON53801.1"/>
    </source>
</evidence>
<keyword evidence="2" id="KW-1185">Reference proteome</keyword>
<dbReference type="EMBL" id="JXTB01000202">
    <property type="protein sequence ID" value="PON53801.1"/>
    <property type="molecule type" value="Genomic_DNA"/>
</dbReference>
<gene>
    <name evidence="1" type="ORF">PanWU01x14_199630</name>
</gene>
<proteinExistence type="predicted"/>